<proteinExistence type="predicted"/>
<dbReference type="EMBL" id="BK014827">
    <property type="protein sequence ID" value="DAD77589.1"/>
    <property type="molecule type" value="Genomic_DNA"/>
</dbReference>
<organism evidence="1">
    <name type="scientific">Siphoviridae sp. ctDwe1</name>
    <dbReference type="NCBI Taxonomy" id="2826200"/>
    <lineage>
        <taxon>Viruses</taxon>
        <taxon>Duplodnaviria</taxon>
        <taxon>Heunggongvirae</taxon>
        <taxon>Uroviricota</taxon>
        <taxon>Caudoviricetes</taxon>
    </lineage>
</organism>
<evidence type="ECO:0000313" key="1">
    <source>
        <dbReference type="EMBL" id="DAD77589.1"/>
    </source>
</evidence>
<name>A0A8S5M5K4_9CAUD</name>
<protein>
    <submittedName>
        <fullName evidence="1">Uncharacterized protein</fullName>
    </submittedName>
</protein>
<reference evidence="1" key="1">
    <citation type="journal article" date="2021" name="Proc. Natl. Acad. Sci. U.S.A.">
        <title>A Catalog of Tens of Thousands of Viruses from Human Metagenomes Reveals Hidden Associations with Chronic Diseases.</title>
        <authorList>
            <person name="Tisza M.J."/>
            <person name="Buck C.B."/>
        </authorList>
    </citation>
    <scope>NUCLEOTIDE SEQUENCE</scope>
    <source>
        <strain evidence="1">CtDwe1</strain>
    </source>
</reference>
<accession>A0A8S5M5K4</accession>
<sequence length="189" mass="20516">MADENAKQVLIYTYDTTDRLHALTGAVSVAEGTALTDGQTDVAPADNNQFWNGTKWVGGDQLVTAYHYDANGYWDGSVLIPDGAPLLTQETTVAPLDKDGRGMYKPKFDTAQNVWVETLTQEEIDALNKPAPAKPTAEQQMISLLGQQVAKTNAENVQIKQDNAQLKQMVSMLGQTVAQLKAQSTTTTN</sequence>